<dbReference type="FunFam" id="1.10.150.300:FF:000001">
    <property type="entry name" value="Ribosome-binding ATPase YchF"/>
    <property type="match status" value="1"/>
</dbReference>
<dbReference type="HAMAP" id="MF_00944">
    <property type="entry name" value="YchF_OLA1_ATPase"/>
    <property type="match status" value="1"/>
</dbReference>
<dbReference type="Pfam" id="PF06071">
    <property type="entry name" value="YchF-GTPase_C"/>
    <property type="match status" value="1"/>
</dbReference>
<evidence type="ECO:0000256" key="3">
    <source>
        <dbReference type="ARBA" id="ARBA00022741"/>
    </source>
</evidence>
<dbReference type="PRINTS" id="PR00326">
    <property type="entry name" value="GTP1OBG"/>
</dbReference>
<dbReference type="InterPro" id="IPR027417">
    <property type="entry name" value="P-loop_NTPase"/>
</dbReference>
<organism evidence="9 10">
    <name type="scientific">Buchnera aphidicola</name>
    <name type="common">Therioaphis trifolii</name>
    <dbReference type="NCBI Taxonomy" id="1241884"/>
    <lineage>
        <taxon>Bacteria</taxon>
        <taxon>Pseudomonadati</taxon>
        <taxon>Pseudomonadota</taxon>
        <taxon>Gammaproteobacteria</taxon>
        <taxon>Enterobacterales</taxon>
        <taxon>Erwiniaceae</taxon>
        <taxon>Buchnera</taxon>
    </lineage>
</organism>
<feature type="domain" description="OBG-type G" evidence="7">
    <location>
        <begin position="3"/>
        <end position="260"/>
    </location>
</feature>
<proteinExistence type="inferred from homology"/>
<dbReference type="GO" id="GO:0043023">
    <property type="term" value="F:ribosomal large subunit binding"/>
    <property type="evidence" value="ECO:0007669"/>
    <property type="project" value="UniProtKB-UniRule"/>
</dbReference>
<dbReference type="PROSITE" id="PS51880">
    <property type="entry name" value="TGS"/>
    <property type="match status" value="1"/>
</dbReference>
<dbReference type="InterPro" id="IPR023192">
    <property type="entry name" value="TGS-like_dom_sf"/>
</dbReference>
<evidence type="ECO:0000256" key="4">
    <source>
        <dbReference type="ARBA" id="ARBA00022840"/>
    </source>
</evidence>
<feature type="binding site" evidence="6">
    <location>
        <begin position="12"/>
        <end position="17"/>
    </location>
    <ligand>
        <name>ATP</name>
        <dbReference type="ChEBI" id="CHEBI:30616"/>
    </ligand>
</feature>
<gene>
    <name evidence="6 9" type="primary">ychF</name>
    <name evidence="9" type="ORF">D9V81_00705</name>
</gene>
<dbReference type="SUPFAM" id="SSF52540">
    <property type="entry name" value="P-loop containing nucleoside triphosphate hydrolases"/>
    <property type="match status" value="1"/>
</dbReference>
<evidence type="ECO:0000256" key="2">
    <source>
        <dbReference type="ARBA" id="ARBA00022723"/>
    </source>
</evidence>
<dbReference type="EMBL" id="CP032996">
    <property type="protein sequence ID" value="QCI27140.1"/>
    <property type="molecule type" value="Genomic_DNA"/>
</dbReference>
<protein>
    <recommendedName>
        <fullName evidence="6">Ribosome-binding ATPase YchF</fullName>
    </recommendedName>
</protein>
<dbReference type="AlphaFoldDB" id="A0A4D6YM18"/>
<dbReference type="NCBIfam" id="TIGR00092">
    <property type="entry name" value="redox-regulated ATPase YchF"/>
    <property type="match status" value="1"/>
</dbReference>
<dbReference type="PROSITE" id="PS51710">
    <property type="entry name" value="G_OBG"/>
    <property type="match status" value="1"/>
</dbReference>
<dbReference type="InterPro" id="IPR004095">
    <property type="entry name" value="TGS"/>
</dbReference>
<dbReference type="OrthoDB" id="9810373at2"/>
<dbReference type="Gene3D" id="3.10.20.30">
    <property type="match status" value="1"/>
</dbReference>
<dbReference type="InterPro" id="IPR012675">
    <property type="entry name" value="Beta-grasp_dom_sf"/>
</dbReference>
<dbReference type="GO" id="GO:0005524">
    <property type="term" value="F:ATP binding"/>
    <property type="evidence" value="ECO:0007669"/>
    <property type="project" value="UniProtKB-UniRule"/>
</dbReference>
<comment type="similarity">
    <text evidence="6">Belongs to the TRAFAC class OBG-HflX-like GTPase superfamily. OBG GTPase family. YchF/OLA1 subfamily.</text>
</comment>
<dbReference type="InterPro" id="IPR013029">
    <property type="entry name" value="YchF_C"/>
</dbReference>
<dbReference type="PANTHER" id="PTHR23305:SF18">
    <property type="entry name" value="OBG-TYPE G DOMAIN-CONTAINING PROTEIN"/>
    <property type="match status" value="1"/>
</dbReference>
<dbReference type="SUPFAM" id="SSF81271">
    <property type="entry name" value="TGS-like"/>
    <property type="match status" value="1"/>
</dbReference>
<dbReference type="GO" id="GO:0016887">
    <property type="term" value="F:ATP hydrolysis activity"/>
    <property type="evidence" value="ECO:0007669"/>
    <property type="project" value="UniProtKB-UniRule"/>
</dbReference>
<evidence type="ECO:0000313" key="10">
    <source>
        <dbReference type="Proteomes" id="UP000298603"/>
    </source>
</evidence>
<reference evidence="9 10" key="1">
    <citation type="submission" date="2018-10" db="EMBL/GenBank/DDBJ databases">
        <title>Comparative functional genomics of the obligate endosymbiont Buchnera aphidicola.</title>
        <authorList>
            <person name="Chong R.A."/>
        </authorList>
    </citation>
    <scope>NUCLEOTIDE SEQUENCE [LARGE SCALE GENOMIC DNA]</scope>
    <source>
        <strain evidence="9 10">Tma</strain>
    </source>
</reference>
<evidence type="ECO:0000256" key="6">
    <source>
        <dbReference type="HAMAP-Rule" id="MF_00944"/>
    </source>
</evidence>
<evidence type="ECO:0000259" key="7">
    <source>
        <dbReference type="PROSITE" id="PS51710"/>
    </source>
</evidence>
<dbReference type="InterPro" id="IPR012676">
    <property type="entry name" value="TGS-like"/>
</dbReference>
<feature type="domain" description="TGS" evidence="8">
    <location>
        <begin position="271"/>
        <end position="354"/>
    </location>
</feature>
<dbReference type="InterPro" id="IPR006073">
    <property type="entry name" value="GTP-bd"/>
</dbReference>
<dbReference type="Pfam" id="PF01926">
    <property type="entry name" value="MMR_HSR1"/>
    <property type="match status" value="1"/>
</dbReference>
<keyword evidence="3 6" id="KW-0547">Nucleotide-binding</keyword>
<dbReference type="GO" id="GO:0046872">
    <property type="term" value="F:metal ion binding"/>
    <property type="evidence" value="ECO:0007669"/>
    <property type="project" value="UniProtKB-KW"/>
</dbReference>
<comment type="cofactor">
    <cofactor evidence="1">
        <name>Mg(2+)</name>
        <dbReference type="ChEBI" id="CHEBI:18420"/>
    </cofactor>
</comment>
<dbReference type="InterPro" id="IPR041706">
    <property type="entry name" value="YchF_N"/>
</dbReference>
<sequence>MGFHCGIIGLPNVGKSTLFNILTNSNIPAKNFPFCTIKSNFGIAPVFDDRLNVISSIVNPNKITTTFMEFVDIAGLVKGASKGLGLGNQFLDNIRRTNLIIHVVRCFNNDSIIHVHNNVNPIYDIEIINMELIISDLQLCQKEILKLKKKKVHNDKIIILENCIHFLQNGNMLRDLNLSNIELKIIYDINLITLKPVIYIFNISEDSKQESYFDKLLNYMNKRNNIFITIKILEEMQNEYLKLENNNYLNLVKNDKSKINDIIQTGYKILKLQNFFTVGKKEIRSWTIPIGTTSIQAAKKIHTDFQRGFIRSKIISYVDFIKFKNEHELKKFGKIRIEGKNYIIQDGDIIEFLFKV</sequence>
<dbReference type="PANTHER" id="PTHR23305">
    <property type="entry name" value="OBG GTPASE FAMILY"/>
    <property type="match status" value="1"/>
</dbReference>
<dbReference type="Proteomes" id="UP000298603">
    <property type="component" value="Chromosome"/>
</dbReference>
<keyword evidence="4 6" id="KW-0067">ATP-binding</keyword>
<dbReference type="GO" id="GO:0005525">
    <property type="term" value="F:GTP binding"/>
    <property type="evidence" value="ECO:0007669"/>
    <property type="project" value="InterPro"/>
</dbReference>
<dbReference type="RefSeq" id="WP_158349721.1">
    <property type="nucleotide sequence ID" value="NZ_CP032996.1"/>
</dbReference>
<keyword evidence="5" id="KW-0460">Magnesium</keyword>
<keyword evidence="2" id="KW-0479">Metal-binding</keyword>
<name>A0A4D6YM18_9GAMM</name>
<evidence type="ECO:0000256" key="1">
    <source>
        <dbReference type="ARBA" id="ARBA00001946"/>
    </source>
</evidence>
<evidence type="ECO:0000256" key="5">
    <source>
        <dbReference type="ARBA" id="ARBA00022842"/>
    </source>
</evidence>
<dbReference type="GO" id="GO:0005737">
    <property type="term" value="C:cytoplasm"/>
    <property type="evidence" value="ECO:0007669"/>
    <property type="project" value="TreeGrafter"/>
</dbReference>
<dbReference type="CDD" id="cd01900">
    <property type="entry name" value="YchF"/>
    <property type="match status" value="1"/>
</dbReference>
<evidence type="ECO:0000313" key="9">
    <source>
        <dbReference type="EMBL" id="QCI27140.1"/>
    </source>
</evidence>
<dbReference type="InterPro" id="IPR004396">
    <property type="entry name" value="ATPase_YchF/OLA1"/>
</dbReference>
<dbReference type="Gene3D" id="1.10.150.300">
    <property type="entry name" value="TGS-like domain"/>
    <property type="match status" value="1"/>
</dbReference>
<dbReference type="Gene3D" id="3.40.50.300">
    <property type="entry name" value="P-loop containing nucleotide triphosphate hydrolases"/>
    <property type="match status" value="1"/>
</dbReference>
<comment type="function">
    <text evidence="6">ATPase that binds to both the 70S ribosome and the 50S ribosomal subunit in a nucleotide-independent manner.</text>
</comment>
<dbReference type="CDD" id="cd04867">
    <property type="entry name" value="TGS_YchF_OLA1"/>
    <property type="match status" value="1"/>
</dbReference>
<dbReference type="InterPro" id="IPR031167">
    <property type="entry name" value="G_OBG"/>
</dbReference>
<evidence type="ECO:0000259" key="8">
    <source>
        <dbReference type="PROSITE" id="PS51880"/>
    </source>
</evidence>
<accession>A0A4D6YM18</accession>
<keyword evidence="10" id="KW-1185">Reference proteome</keyword>
<dbReference type="FunFam" id="3.10.20.30:FF:000001">
    <property type="entry name" value="Ribosome-binding ATPase YchF"/>
    <property type="match status" value="1"/>
</dbReference>
<dbReference type="PIRSF" id="PIRSF006641">
    <property type="entry name" value="CHP00092"/>
    <property type="match status" value="1"/>
</dbReference>